<dbReference type="PANTHER" id="PTHR33048:SF19">
    <property type="entry name" value="MEMBRANE PROTEIN PTH11-LIKE, PUTATIVE (AFU_ORTHOLOGUE AFUA_1G14080)-RELATED"/>
    <property type="match status" value="1"/>
</dbReference>
<feature type="domain" description="Heterokaryon incompatibility" evidence="7">
    <location>
        <begin position="364"/>
        <end position="450"/>
    </location>
</feature>
<keyword evidence="4 6" id="KW-0472">Membrane</keyword>
<evidence type="ECO:0000256" key="4">
    <source>
        <dbReference type="ARBA" id="ARBA00023136"/>
    </source>
</evidence>
<feature type="transmembrane region" description="Helical" evidence="6">
    <location>
        <begin position="145"/>
        <end position="166"/>
    </location>
</feature>
<evidence type="ECO:0000256" key="3">
    <source>
        <dbReference type="ARBA" id="ARBA00022989"/>
    </source>
</evidence>
<evidence type="ECO:0008006" key="11">
    <source>
        <dbReference type="Google" id="ProtNLM"/>
    </source>
</evidence>
<dbReference type="GO" id="GO:0016020">
    <property type="term" value="C:membrane"/>
    <property type="evidence" value="ECO:0007669"/>
    <property type="project" value="UniProtKB-SubCell"/>
</dbReference>
<feature type="domain" description="Rhodopsin" evidence="8">
    <location>
        <begin position="36"/>
        <end position="268"/>
    </location>
</feature>
<dbReference type="InterPro" id="IPR052337">
    <property type="entry name" value="SAT4-like"/>
</dbReference>
<reference evidence="9" key="1">
    <citation type="submission" date="2023-02" db="EMBL/GenBank/DDBJ databases">
        <authorList>
            <person name="Palmer J.M."/>
        </authorList>
    </citation>
    <scope>NUCLEOTIDE SEQUENCE</scope>
    <source>
        <strain evidence="9">FW57</strain>
    </source>
</reference>
<organism evidence="9 10">
    <name type="scientific">Staphylotrichum longicolle</name>
    <dbReference type="NCBI Taxonomy" id="669026"/>
    <lineage>
        <taxon>Eukaryota</taxon>
        <taxon>Fungi</taxon>
        <taxon>Dikarya</taxon>
        <taxon>Ascomycota</taxon>
        <taxon>Pezizomycotina</taxon>
        <taxon>Sordariomycetes</taxon>
        <taxon>Sordariomycetidae</taxon>
        <taxon>Sordariales</taxon>
        <taxon>Chaetomiaceae</taxon>
        <taxon>Staphylotrichum</taxon>
    </lineage>
</organism>
<evidence type="ECO:0000313" key="9">
    <source>
        <dbReference type="EMBL" id="KAG7293567.1"/>
    </source>
</evidence>
<dbReference type="Pfam" id="PF06985">
    <property type="entry name" value="HET"/>
    <property type="match status" value="1"/>
</dbReference>
<protein>
    <recommendedName>
        <fullName evidence="11">Heterokaryon incompatibility domain-containing protein</fullName>
    </recommendedName>
</protein>
<feature type="transmembrane region" description="Helical" evidence="6">
    <location>
        <begin position="107"/>
        <end position="124"/>
    </location>
</feature>
<feature type="transmembrane region" description="Helical" evidence="6">
    <location>
        <begin position="186"/>
        <end position="209"/>
    </location>
</feature>
<feature type="transmembrane region" description="Helical" evidence="6">
    <location>
        <begin position="52"/>
        <end position="73"/>
    </location>
</feature>
<accession>A0AAD4I2V8</accession>
<dbReference type="InterPro" id="IPR010730">
    <property type="entry name" value="HET"/>
</dbReference>
<sequence>MTLYSSPPPARPFSDTKPILLTSWWITIFCAAVIVIRLLGRLVRVERLFREDLFAAAALIPLFMRMGFVHPILVFGTNNVLVGGAPLSDGEIQHRAVASRLVLVTRILYPATLWLLKVVTLEFFGRLVRLASTKSYTILLRCIRATLAVTFPAVVIADLAECHPFTNYWQVVPDPGGQCRQGYVQLLTLTVCNVLTDILLVVFPVPIVIKSRLSVGRKTLLVGLLCLHVFTVIVAVYPVPTILREDGYQGTRTTWASVEILMATFAANALAIGTFVRDTGVKKERFRYRPHTELDLGNGLRRSPAAVRAKKASWLGHDLDGEAEVGRQGLPRGPETDKQGNEMRLINTSTLLLDEFYGEDIPKYAILSHTWTKEEVTLREWQKPTATTTCKAGFLKVKDACAVTLSLAHEWLWADTVCIDKTSSAELSEAINSMYAWYRDSAQCLVYLADVEPLVGGGT</sequence>
<comment type="subcellular location">
    <subcellularLocation>
        <location evidence="1">Membrane</location>
        <topology evidence="1">Multi-pass membrane protein</topology>
    </subcellularLocation>
</comment>
<keyword evidence="10" id="KW-1185">Reference proteome</keyword>
<proteinExistence type="inferred from homology"/>
<keyword evidence="2 6" id="KW-0812">Transmembrane</keyword>
<keyword evidence="3 6" id="KW-1133">Transmembrane helix</keyword>
<comment type="similarity">
    <text evidence="5">Belongs to the SAT4 family.</text>
</comment>
<feature type="transmembrane region" description="Helical" evidence="6">
    <location>
        <begin position="20"/>
        <end position="40"/>
    </location>
</feature>
<name>A0AAD4I2V8_9PEZI</name>
<feature type="transmembrane region" description="Helical" evidence="6">
    <location>
        <begin position="221"/>
        <end position="243"/>
    </location>
</feature>
<evidence type="ECO:0000256" key="1">
    <source>
        <dbReference type="ARBA" id="ARBA00004141"/>
    </source>
</evidence>
<gene>
    <name evidence="9" type="ORF">NEMBOFW57_003620</name>
</gene>
<evidence type="ECO:0000259" key="7">
    <source>
        <dbReference type="Pfam" id="PF06985"/>
    </source>
</evidence>
<dbReference type="AlphaFoldDB" id="A0AAD4I2V8"/>
<evidence type="ECO:0000259" key="8">
    <source>
        <dbReference type="Pfam" id="PF20684"/>
    </source>
</evidence>
<dbReference type="Pfam" id="PF20684">
    <property type="entry name" value="Fung_rhodopsin"/>
    <property type="match status" value="1"/>
</dbReference>
<evidence type="ECO:0000256" key="6">
    <source>
        <dbReference type="SAM" id="Phobius"/>
    </source>
</evidence>
<evidence type="ECO:0000256" key="5">
    <source>
        <dbReference type="ARBA" id="ARBA00038359"/>
    </source>
</evidence>
<dbReference type="InterPro" id="IPR049326">
    <property type="entry name" value="Rhodopsin_dom_fungi"/>
</dbReference>
<dbReference type="EMBL" id="JAHCVI010000001">
    <property type="protein sequence ID" value="KAG7293567.1"/>
    <property type="molecule type" value="Genomic_DNA"/>
</dbReference>
<comment type="caution">
    <text evidence="9">The sequence shown here is derived from an EMBL/GenBank/DDBJ whole genome shotgun (WGS) entry which is preliminary data.</text>
</comment>
<dbReference type="PANTHER" id="PTHR33048">
    <property type="entry name" value="PTH11-LIKE INTEGRAL MEMBRANE PROTEIN (AFU_ORTHOLOGUE AFUA_5G11245)"/>
    <property type="match status" value="1"/>
</dbReference>
<dbReference type="Proteomes" id="UP001197093">
    <property type="component" value="Unassembled WGS sequence"/>
</dbReference>
<evidence type="ECO:0000313" key="10">
    <source>
        <dbReference type="Proteomes" id="UP001197093"/>
    </source>
</evidence>
<evidence type="ECO:0000256" key="2">
    <source>
        <dbReference type="ARBA" id="ARBA00022692"/>
    </source>
</evidence>
<feature type="transmembrane region" description="Helical" evidence="6">
    <location>
        <begin position="255"/>
        <end position="276"/>
    </location>
</feature>